<organism evidence="1 2">
    <name type="scientific">Litoreibacter meonggei</name>
    <dbReference type="NCBI Taxonomy" id="1049199"/>
    <lineage>
        <taxon>Bacteria</taxon>
        <taxon>Pseudomonadati</taxon>
        <taxon>Pseudomonadota</taxon>
        <taxon>Alphaproteobacteria</taxon>
        <taxon>Rhodobacterales</taxon>
        <taxon>Roseobacteraceae</taxon>
        <taxon>Litoreibacter</taxon>
    </lineage>
</organism>
<dbReference type="OrthoDB" id="7833573at2"/>
<proteinExistence type="predicted"/>
<dbReference type="EMBL" id="RCCE01000001">
    <property type="protein sequence ID" value="RLJ60224.1"/>
    <property type="molecule type" value="Genomic_DNA"/>
</dbReference>
<name>A0A497X4Y2_9RHOB</name>
<protein>
    <submittedName>
        <fullName evidence="1">Uncharacterized protein</fullName>
    </submittedName>
</protein>
<keyword evidence="2" id="KW-1185">Reference proteome</keyword>
<evidence type="ECO:0000313" key="2">
    <source>
        <dbReference type="Proteomes" id="UP000269157"/>
    </source>
</evidence>
<dbReference type="AlphaFoldDB" id="A0A497X4Y2"/>
<evidence type="ECO:0000313" key="1">
    <source>
        <dbReference type="EMBL" id="RLJ60224.1"/>
    </source>
</evidence>
<comment type="caution">
    <text evidence="1">The sequence shown here is derived from an EMBL/GenBank/DDBJ whole genome shotgun (WGS) entry which is preliminary data.</text>
</comment>
<sequence>MLNYEGQVIAIRRLSSEVDLELTKLLGRTEPIKPGTAAHADLARKIDLWRGHAAAMEKAVRSKEGLLNVSHASTLKKHGNYEAKQSYTSQMGNMSRLRRDLLVLLNKIADLINAATAPVSDEVAIMNGVKSALKAITEGGGDIALTPQQSQKLTTEISKASGPMEPIDGYNPNQPVGLLTLALVMFVTAKKLLGRTNKA</sequence>
<dbReference type="RefSeq" id="WP_121021233.1">
    <property type="nucleotide sequence ID" value="NZ_RCCE01000001.1"/>
</dbReference>
<accession>A0A497X4Y2</accession>
<gene>
    <name evidence="1" type="ORF">BCF46_0422</name>
</gene>
<dbReference type="Proteomes" id="UP000269157">
    <property type="component" value="Unassembled WGS sequence"/>
</dbReference>
<reference evidence="1 2" key="1">
    <citation type="submission" date="2018-10" db="EMBL/GenBank/DDBJ databases">
        <title>Genomic Encyclopedia of Archaeal and Bacterial Type Strains, Phase II (KMG-II): from individual species to whole genera.</title>
        <authorList>
            <person name="Goeker M."/>
        </authorList>
    </citation>
    <scope>NUCLEOTIDE SEQUENCE [LARGE SCALE GENOMIC DNA]</scope>
    <source>
        <strain evidence="1 2">DSM 29466</strain>
    </source>
</reference>